<dbReference type="NCBIfam" id="TIGR00756">
    <property type="entry name" value="PPR"/>
    <property type="match status" value="4"/>
</dbReference>
<protein>
    <recommendedName>
        <fullName evidence="5">Pentatricopeptide repeat-containing protein</fullName>
    </recommendedName>
</protein>
<dbReference type="InterPro" id="IPR011990">
    <property type="entry name" value="TPR-like_helical_dom_sf"/>
</dbReference>
<organism evidence="3 4">
    <name type="scientific">Ensete ventricosum</name>
    <name type="common">Abyssinian banana</name>
    <name type="synonym">Musa ensete</name>
    <dbReference type="NCBI Taxonomy" id="4639"/>
    <lineage>
        <taxon>Eukaryota</taxon>
        <taxon>Viridiplantae</taxon>
        <taxon>Streptophyta</taxon>
        <taxon>Embryophyta</taxon>
        <taxon>Tracheophyta</taxon>
        <taxon>Spermatophyta</taxon>
        <taxon>Magnoliopsida</taxon>
        <taxon>Liliopsida</taxon>
        <taxon>Zingiberales</taxon>
        <taxon>Musaceae</taxon>
        <taxon>Ensete</taxon>
    </lineage>
</organism>
<name>A0A426YPI5_ENSVE</name>
<evidence type="ECO:0000256" key="1">
    <source>
        <dbReference type="ARBA" id="ARBA00022737"/>
    </source>
</evidence>
<dbReference type="PANTHER" id="PTHR47926">
    <property type="entry name" value="PENTATRICOPEPTIDE REPEAT-CONTAINING PROTEIN"/>
    <property type="match status" value="1"/>
</dbReference>
<evidence type="ECO:0000313" key="4">
    <source>
        <dbReference type="Proteomes" id="UP000287651"/>
    </source>
</evidence>
<dbReference type="Gene3D" id="1.25.40.10">
    <property type="entry name" value="Tetratricopeptide repeat domain"/>
    <property type="match status" value="4"/>
</dbReference>
<evidence type="ECO:0000256" key="2">
    <source>
        <dbReference type="PROSITE-ProRule" id="PRU00708"/>
    </source>
</evidence>
<dbReference type="InterPro" id="IPR046960">
    <property type="entry name" value="PPR_At4g14850-like_plant"/>
</dbReference>
<feature type="repeat" description="PPR" evidence="2">
    <location>
        <begin position="232"/>
        <end position="266"/>
    </location>
</feature>
<comment type="caution">
    <text evidence="3">The sequence shown here is derived from an EMBL/GenBank/DDBJ whole genome shotgun (WGS) entry which is preliminary data.</text>
</comment>
<dbReference type="GO" id="GO:0003723">
    <property type="term" value="F:RNA binding"/>
    <property type="evidence" value="ECO:0007669"/>
    <property type="project" value="InterPro"/>
</dbReference>
<gene>
    <name evidence="3" type="ORF">B296_00049729</name>
</gene>
<dbReference type="GO" id="GO:0009451">
    <property type="term" value="P:RNA modification"/>
    <property type="evidence" value="ECO:0007669"/>
    <property type="project" value="InterPro"/>
</dbReference>
<accession>A0A426YPI5</accession>
<dbReference type="PROSITE" id="PS51375">
    <property type="entry name" value="PPR"/>
    <property type="match status" value="4"/>
</dbReference>
<evidence type="ECO:0008006" key="5">
    <source>
        <dbReference type="Google" id="ProtNLM"/>
    </source>
</evidence>
<keyword evidence="1" id="KW-0677">Repeat</keyword>
<dbReference type="Pfam" id="PF13041">
    <property type="entry name" value="PPR_2"/>
    <property type="match status" value="1"/>
</dbReference>
<dbReference type="Pfam" id="PF20431">
    <property type="entry name" value="E_motif"/>
    <property type="match status" value="1"/>
</dbReference>
<dbReference type="InterPro" id="IPR002885">
    <property type="entry name" value="PPR_rpt"/>
</dbReference>
<feature type="repeat" description="PPR" evidence="2">
    <location>
        <begin position="333"/>
        <end position="367"/>
    </location>
</feature>
<evidence type="ECO:0000313" key="3">
    <source>
        <dbReference type="EMBL" id="RRT53634.1"/>
    </source>
</evidence>
<dbReference type="PANTHER" id="PTHR47926:SF497">
    <property type="entry name" value="TETRATRICOPEPTIDE-LIKE HELICAL DOMAIN SUPERFAMILY"/>
    <property type="match status" value="1"/>
</dbReference>
<sequence>MSLQLNCSNRTEANYNSAFPLLPSLPTLPSLERLMTTINCRLLLGKCATLKELQQIHGRAVVEGLHPHRQSISCQILNAYSRFGHADDARSLFREIPIPDIVSTTSLMALCVRSDDHLGAVSLFSGILCSGGPPDGFAVVSALSASGRMGDFRIGRTVHAMVYRWGLGGETVVGNALMDMYCRNGSIELARKVFSEMVVRDSVTWSSMLHGYMKHIGLESACQLFDEMPMKDTGCWTVMITGHVQAKRPVRALQLFLQMKSEGHIPIPITLLGVLSACADIGALDLGRTVHTYIIKINVDADVTVYNALVDMYSKSGNVGMAYQIFEEMMYKDVFTWTTMISGLAAHGDGYGAMKVFSKMLNSGVLPNEVTFVGVLSACSYSGMIHEGRKWFGRMKSIFSLSPQLEHYGCMVDLLGRAGLLTEAKSLIEKMDTEPDAIIWRSLLSACLAHSDAQLAEIAGKEIIRKEPDDDGVYVLLWNMYASSNRWEEALEMRKKMWNRKVVKQRGRSWIEVDGFVHEFLVEDRTHHLRSEIYVLLEGMAKQLKMDSNISIFDESDPGDFFLDPELFI</sequence>
<dbReference type="FunFam" id="1.25.40.10:FF:000348">
    <property type="entry name" value="Pentatricopeptide repeat-containing protein chloroplastic"/>
    <property type="match status" value="1"/>
</dbReference>
<dbReference type="InterPro" id="IPR046848">
    <property type="entry name" value="E_motif"/>
</dbReference>
<dbReference type="AlphaFoldDB" id="A0A426YPI5"/>
<reference evidence="3 4" key="1">
    <citation type="journal article" date="2014" name="Agronomy (Basel)">
        <title>A Draft Genome Sequence for Ensete ventricosum, the Drought-Tolerant Tree Against Hunger.</title>
        <authorList>
            <person name="Harrison J."/>
            <person name="Moore K.A."/>
            <person name="Paszkiewicz K."/>
            <person name="Jones T."/>
            <person name="Grant M."/>
            <person name="Ambacheew D."/>
            <person name="Muzemil S."/>
            <person name="Studholme D.J."/>
        </authorList>
    </citation>
    <scope>NUCLEOTIDE SEQUENCE [LARGE SCALE GENOMIC DNA]</scope>
</reference>
<feature type="repeat" description="PPR" evidence="2">
    <location>
        <begin position="170"/>
        <end position="204"/>
    </location>
</feature>
<proteinExistence type="predicted"/>
<dbReference type="Proteomes" id="UP000287651">
    <property type="component" value="Unassembled WGS sequence"/>
</dbReference>
<feature type="repeat" description="PPR" evidence="2">
    <location>
        <begin position="302"/>
        <end position="332"/>
    </location>
</feature>
<dbReference type="Pfam" id="PF01535">
    <property type="entry name" value="PPR"/>
    <property type="match status" value="5"/>
</dbReference>
<dbReference type="FunFam" id="1.25.40.10:FF:000184">
    <property type="entry name" value="Pentatricopeptide repeat-containing protein, chloroplastic"/>
    <property type="match status" value="1"/>
</dbReference>
<dbReference type="EMBL" id="AMZH03011042">
    <property type="protein sequence ID" value="RRT53634.1"/>
    <property type="molecule type" value="Genomic_DNA"/>
</dbReference>